<dbReference type="InterPro" id="IPR049712">
    <property type="entry name" value="Poly_export"/>
</dbReference>
<keyword evidence="10" id="KW-0626">Porin</keyword>
<evidence type="ECO:0000313" key="20">
    <source>
        <dbReference type="Proteomes" id="UP000325291"/>
    </source>
</evidence>
<keyword evidence="11" id="KW-0472">Membrane</keyword>
<gene>
    <name evidence="19" type="ORF">FLO80_21500</name>
</gene>
<feature type="signal peptide" evidence="15">
    <location>
        <begin position="1"/>
        <end position="25"/>
    </location>
</feature>
<dbReference type="Gene3D" id="3.10.560.10">
    <property type="entry name" value="Outer membrane lipoprotein wza domain like"/>
    <property type="match status" value="2"/>
</dbReference>
<keyword evidence="12" id="KW-0564">Palmitate</keyword>
<dbReference type="InterPro" id="IPR003715">
    <property type="entry name" value="Poly_export_N"/>
</dbReference>
<dbReference type="PANTHER" id="PTHR33619">
    <property type="entry name" value="POLYSACCHARIDE EXPORT PROTEIN GFCE-RELATED"/>
    <property type="match status" value="1"/>
</dbReference>
<keyword evidence="9" id="KW-0406">Ion transport</keyword>
<evidence type="ECO:0000256" key="10">
    <source>
        <dbReference type="ARBA" id="ARBA00023114"/>
    </source>
</evidence>
<dbReference type="Pfam" id="PF02563">
    <property type="entry name" value="Poly_export"/>
    <property type="match status" value="1"/>
</dbReference>
<dbReference type="Proteomes" id="UP000325291">
    <property type="component" value="Unassembled WGS sequence"/>
</dbReference>
<evidence type="ECO:0000256" key="9">
    <source>
        <dbReference type="ARBA" id="ARBA00023065"/>
    </source>
</evidence>
<keyword evidence="5" id="KW-0762">Sugar transport</keyword>
<evidence type="ECO:0000256" key="15">
    <source>
        <dbReference type="SAM" id="SignalP"/>
    </source>
</evidence>
<evidence type="ECO:0000259" key="16">
    <source>
        <dbReference type="Pfam" id="PF02563"/>
    </source>
</evidence>
<keyword evidence="3" id="KW-0813">Transport</keyword>
<feature type="domain" description="Soluble ligand binding" evidence="17">
    <location>
        <begin position="168"/>
        <end position="215"/>
    </location>
</feature>
<evidence type="ECO:0000313" key="19">
    <source>
        <dbReference type="EMBL" id="KAA0909459.1"/>
    </source>
</evidence>
<dbReference type="InterPro" id="IPR019554">
    <property type="entry name" value="Soluble_ligand-bd"/>
</dbReference>
<dbReference type="EMBL" id="VINQ01000041">
    <property type="protein sequence ID" value="KAA0909459.1"/>
    <property type="molecule type" value="Genomic_DNA"/>
</dbReference>
<keyword evidence="4" id="KW-1134">Transmembrane beta strand</keyword>
<keyword evidence="14" id="KW-0449">Lipoprotein</keyword>
<name>A0A5A9YXB8_9RHOB</name>
<evidence type="ECO:0000256" key="8">
    <source>
        <dbReference type="ARBA" id="ARBA00023047"/>
    </source>
</evidence>
<evidence type="ECO:0000256" key="1">
    <source>
        <dbReference type="ARBA" id="ARBA00004571"/>
    </source>
</evidence>
<organism evidence="19 20">
    <name type="scientific">Aquicoccus porphyridii</name>
    <dbReference type="NCBI Taxonomy" id="1852029"/>
    <lineage>
        <taxon>Bacteria</taxon>
        <taxon>Pseudomonadati</taxon>
        <taxon>Pseudomonadota</taxon>
        <taxon>Alphaproteobacteria</taxon>
        <taxon>Rhodobacterales</taxon>
        <taxon>Paracoccaceae</taxon>
        <taxon>Aquicoccus</taxon>
    </lineage>
</organism>
<dbReference type="GO" id="GO:0046930">
    <property type="term" value="C:pore complex"/>
    <property type="evidence" value="ECO:0007669"/>
    <property type="project" value="UniProtKB-KW"/>
</dbReference>
<keyword evidence="6" id="KW-0812">Transmembrane</keyword>
<dbReference type="GO" id="GO:0015288">
    <property type="term" value="F:porin activity"/>
    <property type="evidence" value="ECO:0007669"/>
    <property type="project" value="UniProtKB-KW"/>
</dbReference>
<comment type="caution">
    <text evidence="19">The sequence shown here is derived from an EMBL/GenBank/DDBJ whole genome shotgun (WGS) entry which is preliminary data.</text>
</comment>
<reference evidence="19 20" key="1">
    <citation type="submission" date="2019-07" db="EMBL/GenBank/DDBJ databases">
        <title>Aquicoccus porphyridii gen. nov., sp. nov., isolated from a small marine red alga, Porphyridium marinum.</title>
        <authorList>
            <person name="Liu L."/>
        </authorList>
    </citation>
    <scope>NUCLEOTIDE SEQUENCE [LARGE SCALE GENOMIC DNA]</scope>
    <source>
        <strain evidence="19 20">L1 8-17</strain>
    </source>
</reference>
<evidence type="ECO:0000256" key="11">
    <source>
        <dbReference type="ARBA" id="ARBA00023136"/>
    </source>
</evidence>
<sequence length="362" mass="38301">MIRPHQITTRFRFSALLMLASVAFAACSVPSGGPSNQAMLHSSDVEIIKVTRGVALSLKTPSSPGFPAEYLRQALPMIDRISIGDALQLQIFENVDNGLFGDPRAGPTTMTPLLVDGTGHVSVPYVGRIRANGVTLEQLRATIEQRLAPQTPDPQIIVSRADHAGLSVAVSGDIRQPGTYTLDVSSRRIGAILARAGGVTAAPTQVQVTLRRGRAMGSASLHSILNDPRQDIAVLPGDNVIVTADHRRVFVLGSVGGQRVVPLEKPELTLIDALAESSGLDSEAANPDAVYILRKRSDARSVVYHVDLSEPAGLLASTEFVLQNADVVYVAEAATTRFNKILRAMLGVAAPASQINDLASGG</sequence>
<evidence type="ECO:0000256" key="13">
    <source>
        <dbReference type="ARBA" id="ARBA00023237"/>
    </source>
</evidence>
<comment type="similarity">
    <text evidence="2">Belongs to the BexD/CtrA/VexA family.</text>
</comment>
<proteinExistence type="inferred from homology"/>
<evidence type="ECO:0000256" key="7">
    <source>
        <dbReference type="ARBA" id="ARBA00022729"/>
    </source>
</evidence>
<evidence type="ECO:0000256" key="4">
    <source>
        <dbReference type="ARBA" id="ARBA00022452"/>
    </source>
</evidence>
<evidence type="ECO:0000256" key="3">
    <source>
        <dbReference type="ARBA" id="ARBA00022448"/>
    </source>
</evidence>
<dbReference type="Pfam" id="PF22461">
    <property type="entry name" value="SLBB_2"/>
    <property type="match status" value="1"/>
</dbReference>
<dbReference type="Gene3D" id="3.30.1950.10">
    <property type="entry name" value="wza like domain"/>
    <property type="match status" value="1"/>
</dbReference>
<dbReference type="Pfam" id="PF10531">
    <property type="entry name" value="SLBB"/>
    <property type="match status" value="1"/>
</dbReference>
<feature type="chain" id="PRO_5022785840" evidence="15">
    <location>
        <begin position="26"/>
        <end position="362"/>
    </location>
</feature>
<dbReference type="PROSITE" id="PS51257">
    <property type="entry name" value="PROKAR_LIPOPROTEIN"/>
    <property type="match status" value="1"/>
</dbReference>
<feature type="domain" description="Polysaccharide export protein N-terminal" evidence="16">
    <location>
        <begin position="80"/>
        <end position="159"/>
    </location>
</feature>
<evidence type="ECO:0000256" key="2">
    <source>
        <dbReference type="ARBA" id="ARBA00009450"/>
    </source>
</evidence>
<dbReference type="AlphaFoldDB" id="A0A5A9YXB8"/>
<keyword evidence="8" id="KW-0625">Polysaccharide transport</keyword>
<dbReference type="PANTHER" id="PTHR33619:SF3">
    <property type="entry name" value="POLYSACCHARIDE EXPORT PROTEIN GFCE-RELATED"/>
    <property type="match status" value="1"/>
</dbReference>
<keyword evidence="20" id="KW-1185">Reference proteome</keyword>
<evidence type="ECO:0000259" key="17">
    <source>
        <dbReference type="Pfam" id="PF10531"/>
    </source>
</evidence>
<evidence type="ECO:0000256" key="6">
    <source>
        <dbReference type="ARBA" id="ARBA00022692"/>
    </source>
</evidence>
<evidence type="ECO:0000256" key="14">
    <source>
        <dbReference type="ARBA" id="ARBA00023288"/>
    </source>
</evidence>
<comment type="subcellular location">
    <subcellularLocation>
        <location evidence="1">Cell outer membrane</location>
        <topology evidence="1">Multi-pass membrane protein</topology>
    </subcellularLocation>
</comment>
<dbReference type="GO" id="GO:0006811">
    <property type="term" value="P:monoatomic ion transport"/>
    <property type="evidence" value="ECO:0007669"/>
    <property type="project" value="UniProtKB-KW"/>
</dbReference>
<keyword evidence="13" id="KW-0998">Cell outer membrane</keyword>
<dbReference type="GO" id="GO:0015159">
    <property type="term" value="F:polysaccharide transmembrane transporter activity"/>
    <property type="evidence" value="ECO:0007669"/>
    <property type="project" value="InterPro"/>
</dbReference>
<keyword evidence="7 15" id="KW-0732">Signal</keyword>
<evidence type="ECO:0000256" key="12">
    <source>
        <dbReference type="ARBA" id="ARBA00023139"/>
    </source>
</evidence>
<protein>
    <submittedName>
        <fullName evidence="19">Polysaccharide export protein</fullName>
    </submittedName>
</protein>
<evidence type="ECO:0000259" key="18">
    <source>
        <dbReference type="Pfam" id="PF22461"/>
    </source>
</evidence>
<dbReference type="GO" id="GO:0009279">
    <property type="term" value="C:cell outer membrane"/>
    <property type="evidence" value="ECO:0007669"/>
    <property type="project" value="UniProtKB-SubCell"/>
</dbReference>
<evidence type="ECO:0000256" key="5">
    <source>
        <dbReference type="ARBA" id="ARBA00022597"/>
    </source>
</evidence>
<feature type="domain" description="SLBB" evidence="18">
    <location>
        <begin position="248"/>
        <end position="330"/>
    </location>
</feature>
<accession>A0A5A9YXB8</accession>
<dbReference type="InterPro" id="IPR054765">
    <property type="entry name" value="SLBB_dom"/>
</dbReference>